<dbReference type="OrthoDB" id="6359816at2759"/>
<feature type="region of interest" description="Disordered" evidence="1">
    <location>
        <begin position="245"/>
        <end position="272"/>
    </location>
</feature>
<organism evidence="3 4">
    <name type="scientific">Lasiodiplodia theobromae</name>
    <dbReference type="NCBI Taxonomy" id="45133"/>
    <lineage>
        <taxon>Eukaryota</taxon>
        <taxon>Fungi</taxon>
        <taxon>Dikarya</taxon>
        <taxon>Ascomycota</taxon>
        <taxon>Pezizomycotina</taxon>
        <taxon>Dothideomycetes</taxon>
        <taxon>Dothideomycetes incertae sedis</taxon>
        <taxon>Botryosphaeriales</taxon>
        <taxon>Botryosphaeriaceae</taxon>
        <taxon>Lasiodiplodia</taxon>
    </lineage>
</organism>
<evidence type="ECO:0000313" key="4">
    <source>
        <dbReference type="Proteomes" id="UP000325902"/>
    </source>
</evidence>
<reference evidence="3 4" key="1">
    <citation type="journal article" date="2019" name="Sci. Rep.">
        <title>A multi-omics analysis of the grapevine pathogen Lasiodiplodia theobromae reveals that temperature affects the expression of virulence- and pathogenicity-related genes.</title>
        <authorList>
            <person name="Felix C."/>
            <person name="Meneses R."/>
            <person name="Goncalves M.F.M."/>
            <person name="Tilleman L."/>
            <person name="Duarte A.S."/>
            <person name="Jorrin-Novo J.V."/>
            <person name="Van de Peer Y."/>
            <person name="Deforce D."/>
            <person name="Van Nieuwerburgh F."/>
            <person name="Esteves A.C."/>
            <person name="Alves A."/>
        </authorList>
    </citation>
    <scope>NUCLEOTIDE SEQUENCE [LARGE SCALE GENOMIC DNA]</scope>
    <source>
        <strain evidence="3 4">LA-SOL3</strain>
    </source>
</reference>
<dbReference type="CDD" id="cd18186">
    <property type="entry name" value="BTB_POZ_ZBTB_KLHL-like"/>
    <property type="match status" value="1"/>
</dbReference>
<evidence type="ECO:0000259" key="2">
    <source>
        <dbReference type="PROSITE" id="PS50097"/>
    </source>
</evidence>
<dbReference type="SMART" id="SM00225">
    <property type="entry name" value="BTB"/>
    <property type="match status" value="1"/>
</dbReference>
<evidence type="ECO:0000313" key="3">
    <source>
        <dbReference type="EMBL" id="KAB2569418.1"/>
    </source>
</evidence>
<gene>
    <name evidence="3" type="ORF">DBV05_g11898</name>
</gene>
<dbReference type="Pfam" id="PF00651">
    <property type="entry name" value="BTB"/>
    <property type="match status" value="1"/>
</dbReference>
<feature type="compositionally biased region" description="Basic and acidic residues" evidence="1">
    <location>
        <begin position="251"/>
        <end position="262"/>
    </location>
</feature>
<name>A0A5N5CVP8_9PEZI</name>
<dbReference type="PANTHER" id="PTHR47843:SF5">
    <property type="entry name" value="BTB_POZ DOMAIN PROTEIN"/>
    <property type="match status" value="1"/>
</dbReference>
<dbReference type="EMBL" id="VCHE01000195">
    <property type="protein sequence ID" value="KAB2569418.1"/>
    <property type="molecule type" value="Genomic_DNA"/>
</dbReference>
<sequence length="272" mass="29963">MEEPDGDNFLTLNKSWSRYLADGWRSDMKIICDGVLHNVHSTIVCAQSTFFTNALKKEHNFTEAQTNTVTLEDEDPATVAAVIKFMYLQAYSNSDHGKEAEQRVTFEISIYAFADKYGVGNLREYSTNRIKELLDVEKFSPQLFLRTASAVDDNILENDNVIRPALASIASKNIHALVGEPQFWDIAKAAGGLGGAVLENLATSGQLSKTYTGVKQFTCPDCNRDVTMALCSKAPSRPVYCPNCGSHSTKKQWESSRKKDVQAEGTRGASSG</sequence>
<dbReference type="InterPro" id="IPR000210">
    <property type="entry name" value="BTB/POZ_dom"/>
</dbReference>
<protein>
    <recommendedName>
        <fullName evidence="2">BTB domain-containing protein</fullName>
    </recommendedName>
</protein>
<dbReference type="PROSITE" id="PS50097">
    <property type="entry name" value="BTB"/>
    <property type="match status" value="1"/>
</dbReference>
<keyword evidence="4" id="KW-1185">Reference proteome</keyword>
<feature type="domain" description="BTB" evidence="2">
    <location>
        <begin position="26"/>
        <end position="95"/>
    </location>
</feature>
<dbReference type="InterPro" id="IPR011333">
    <property type="entry name" value="SKP1/BTB/POZ_sf"/>
</dbReference>
<dbReference type="PANTHER" id="PTHR47843">
    <property type="entry name" value="BTB DOMAIN-CONTAINING PROTEIN-RELATED"/>
    <property type="match status" value="1"/>
</dbReference>
<dbReference type="Proteomes" id="UP000325902">
    <property type="component" value="Unassembled WGS sequence"/>
</dbReference>
<dbReference type="AlphaFoldDB" id="A0A5N5CVP8"/>
<dbReference type="SUPFAM" id="SSF54695">
    <property type="entry name" value="POZ domain"/>
    <property type="match status" value="1"/>
</dbReference>
<accession>A0A5N5CVP8</accession>
<dbReference type="Gene3D" id="3.30.710.10">
    <property type="entry name" value="Potassium Channel Kv1.1, Chain A"/>
    <property type="match status" value="1"/>
</dbReference>
<evidence type="ECO:0000256" key="1">
    <source>
        <dbReference type="SAM" id="MobiDB-lite"/>
    </source>
</evidence>
<comment type="caution">
    <text evidence="3">The sequence shown here is derived from an EMBL/GenBank/DDBJ whole genome shotgun (WGS) entry which is preliminary data.</text>
</comment>
<proteinExistence type="predicted"/>